<sequence length="278" mass="30335">MDSLLEIILGLLEKVLRGQIEFYEDVCAVEDSVDEIIKKLQAFRQIEGQPIYDSEVCAFAVEVSCSIQDLVRGPPILPNLIPIELHLFKTNMMSVIKKLIGAPLSSPNLAPAGDLIVQIVEDIAAHTGPLVENLSNKPHVEDDMKSGSNVLGFNKSLTMEEIVVHPVGISDDAFVIVTDPVLVDDVDEDAHHQDREEVFGDNLNVYGCTKSFGMPNAEVIVICKSGSIAPLFIELVACNYLTRVGDAVGPTRSFDAPIMKVFDPGGWTMNDTLFPVLC</sequence>
<name>A0A484KF55_9ASTE</name>
<reference evidence="1 2" key="1">
    <citation type="submission" date="2018-04" db="EMBL/GenBank/DDBJ databases">
        <authorList>
            <person name="Vogel A."/>
        </authorList>
    </citation>
    <scope>NUCLEOTIDE SEQUENCE [LARGE SCALE GENOMIC DNA]</scope>
</reference>
<evidence type="ECO:0000313" key="2">
    <source>
        <dbReference type="Proteomes" id="UP000595140"/>
    </source>
</evidence>
<dbReference type="Proteomes" id="UP000595140">
    <property type="component" value="Unassembled WGS sequence"/>
</dbReference>
<proteinExistence type="predicted"/>
<organism evidence="1 2">
    <name type="scientific">Cuscuta campestris</name>
    <dbReference type="NCBI Taxonomy" id="132261"/>
    <lineage>
        <taxon>Eukaryota</taxon>
        <taxon>Viridiplantae</taxon>
        <taxon>Streptophyta</taxon>
        <taxon>Embryophyta</taxon>
        <taxon>Tracheophyta</taxon>
        <taxon>Spermatophyta</taxon>
        <taxon>Magnoliopsida</taxon>
        <taxon>eudicotyledons</taxon>
        <taxon>Gunneridae</taxon>
        <taxon>Pentapetalae</taxon>
        <taxon>asterids</taxon>
        <taxon>lamiids</taxon>
        <taxon>Solanales</taxon>
        <taxon>Convolvulaceae</taxon>
        <taxon>Cuscuteae</taxon>
        <taxon>Cuscuta</taxon>
        <taxon>Cuscuta subgen. Grammica</taxon>
        <taxon>Cuscuta sect. Cleistogrammica</taxon>
    </lineage>
</organism>
<evidence type="ECO:0000313" key="1">
    <source>
        <dbReference type="EMBL" id="VFQ60516.1"/>
    </source>
</evidence>
<accession>A0A484KF55</accession>
<keyword evidence="2" id="KW-1185">Reference proteome</keyword>
<dbReference type="EMBL" id="OOIL02000115">
    <property type="protein sequence ID" value="VFQ60516.1"/>
    <property type="molecule type" value="Genomic_DNA"/>
</dbReference>
<gene>
    <name evidence="1" type="ORF">CCAM_LOCUS2292</name>
</gene>
<protein>
    <submittedName>
        <fullName evidence="1">Uncharacterized protein</fullName>
    </submittedName>
</protein>
<dbReference type="AlphaFoldDB" id="A0A484KF55"/>